<name>A0A177N269_9GAMM</name>
<comment type="caution">
    <text evidence="2">The sequence shown here is derived from an EMBL/GenBank/DDBJ whole genome shotgun (WGS) entry which is preliminary data.</text>
</comment>
<dbReference type="RefSeq" id="WP_066985565.1">
    <property type="nucleotide sequence ID" value="NZ_LUUI01000134.1"/>
</dbReference>
<evidence type="ECO:0000313" key="3">
    <source>
        <dbReference type="Proteomes" id="UP000078476"/>
    </source>
</evidence>
<evidence type="ECO:0000313" key="2">
    <source>
        <dbReference type="EMBL" id="OAI11982.1"/>
    </source>
</evidence>
<reference evidence="2 3" key="1">
    <citation type="submission" date="2016-03" db="EMBL/GenBank/DDBJ databases">
        <authorList>
            <person name="Ploux O."/>
        </authorList>
    </citation>
    <scope>NUCLEOTIDE SEQUENCE [LARGE SCALE GENOMIC DNA]</scope>
    <source>
        <strain evidence="2 3">R-45370</strain>
    </source>
</reference>
<organism evidence="2 3">
    <name type="scientific">Methylomonas lenta</name>
    <dbReference type="NCBI Taxonomy" id="980561"/>
    <lineage>
        <taxon>Bacteria</taxon>
        <taxon>Pseudomonadati</taxon>
        <taxon>Pseudomonadota</taxon>
        <taxon>Gammaproteobacteria</taxon>
        <taxon>Methylococcales</taxon>
        <taxon>Methylococcaceae</taxon>
        <taxon>Methylomonas</taxon>
    </lineage>
</organism>
<dbReference type="AlphaFoldDB" id="A0A177N269"/>
<protein>
    <recommendedName>
        <fullName evidence="1">Prolyl 4-hydroxylase alpha subunit Fe(2+) 2OG dioxygenase domain-containing protein</fullName>
    </recommendedName>
</protein>
<dbReference type="Gene3D" id="2.60.120.620">
    <property type="entry name" value="q2cbj1_9rhob like domain"/>
    <property type="match status" value="1"/>
</dbReference>
<dbReference type="OrthoDB" id="9783171at2"/>
<accession>A0A177N269</accession>
<keyword evidence="3" id="KW-1185">Reference proteome</keyword>
<gene>
    <name evidence="2" type="ORF">A1359_14225</name>
</gene>
<dbReference type="InterPro" id="IPR051842">
    <property type="entry name" value="uS12_prolyl_hydroxylase"/>
</dbReference>
<dbReference type="GO" id="GO:0006449">
    <property type="term" value="P:regulation of translational termination"/>
    <property type="evidence" value="ECO:0007669"/>
    <property type="project" value="TreeGrafter"/>
</dbReference>
<dbReference type="PANTHER" id="PTHR12117">
    <property type="entry name" value="HISTONE ACETYLTRANSFERASE COMPLEX"/>
    <property type="match status" value="1"/>
</dbReference>
<dbReference type="Proteomes" id="UP000078476">
    <property type="component" value="Unassembled WGS sequence"/>
</dbReference>
<feature type="domain" description="Prolyl 4-hydroxylase alpha subunit Fe(2+) 2OG dioxygenase" evidence="1">
    <location>
        <begin position="116"/>
        <end position="214"/>
    </location>
</feature>
<dbReference type="EMBL" id="LUUI01000134">
    <property type="protein sequence ID" value="OAI11982.1"/>
    <property type="molecule type" value="Genomic_DNA"/>
</dbReference>
<proteinExistence type="predicted"/>
<dbReference type="Pfam" id="PF13640">
    <property type="entry name" value="2OG-FeII_Oxy_3"/>
    <property type="match status" value="1"/>
</dbReference>
<dbReference type="PANTHER" id="PTHR12117:SF0">
    <property type="entry name" value="PROLYL 3-HYDROXYLASE OGFOD1"/>
    <property type="match status" value="1"/>
</dbReference>
<dbReference type="GO" id="GO:0031543">
    <property type="term" value="F:peptidyl-proline dioxygenase activity"/>
    <property type="evidence" value="ECO:0007669"/>
    <property type="project" value="TreeGrafter"/>
</dbReference>
<dbReference type="GO" id="GO:0005737">
    <property type="term" value="C:cytoplasm"/>
    <property type="evidence" value="ECO:0007669"/>
    <property type="project" value="TreeGrafter"/>
</dbReference>
<dbReference type="InterPro" id="IPR044862">
    <property type="entry name" value="Pro_4_hyd_alph_FE2OG_OXY"/>
</dbReference>
<sequence length="271" mass="30764">MSLMNLITPLSFNTLKSDIQGVKPFPHFCIDNFLDDEFANEVHDAFPSYEESKTMGKEFSAVNEKYKIQICDTTQFSPAILKLHHLLASPEFVDMVSQMTGIPNLLPDPELMGGGIHETNSGGRLDVHVDFNFIEKTQWHRRVNILIYFNKDWQEDYGGFLDLWDKDVKNCAGAFAPIFNRACGFSTNEISYHGVTPVRCPPGRARKSFAVYYYTKEAPAGWDGVKHSTVFKARPDEWLKGHLLMPAEDSLNSSKQVFRSLKKTVKTMIGK</sequence>
<dbReference type="STRING" id="980561.A1359_14225"/>
<evidence type="ECO:0000259" key="1">
    <source>
        <dbReference type="Pfam" id="PF13640"/>
    </source>
</evidence>